<feature type="binding site" evidence="15">
    <location>
        <position position="108"/>
    </location>
    <ligand>
        <name>DNA</name>
        <dbReference type="ChEBI" id="CHEBI:16991"/>
    </ligand>
</feature>
<comment type="catalytic activity">
    <reaction evidence="1 15">
        <text>Hydrolysis of DNA containing ring-opened 7-methylguanine residues, releasing 2,6-diamino-4-hydroxy-5-(N-methyl)formamidopyrimidine.</text>
        <dbReference type="EC" id="3.2.2.23"/>
    </reaction>
</comment>
<dbReference type="PROSITE" id="PS51066">
    <property type="entry name" value="ZF_FPG_2"/>
    <property type="match status" value="1"/>
</dbReference>
<reference evidence="18 19" key="1">
    <citation type="submission" date="2014-02" db="EMBL/GenBank/DDBJ databases">
        <title>Whole genome sequence of Sphingobium chlorophenolicum NBRC 16172.</title>
        <authorList>
            <person name="Gan H.M."/>
            <person name="Gan H.Y."/>
            <person name="Chew T.H."/>
            <person name="Savka M.A."/>
        </authorList>
    </citation>
    <scope>NUCLEOTIDE SEQUENCE [LARGE SCALE GENOMIC DNA]</scope>
    <source>
        <strain evidence="18 19">NBRC 16172</strain>
    </source>
</reference>
<evidence type="ECO:0000256" key="3">
    <source>
        <dbReference type="ARBA" id="ARBA00011245"/>
    </source>
</evidence>
<dbReference type="GO" id="GO:0003684">
    <property type="term" value="F:damaged DNA binding"/>
    <property type="evidence" value="ECO:0007669"/>
    <property type="project" value="InterPro"/>
</dbReference>
<dbReference type="PANTHER" id="PTHR22993:SF9">
    <property type="entry name" value="FORMAMIDOPYRIMIDINE-DNA GLYCOSYLASE"/>
    <property type="match status" value="1"/>
</dbReference>
<evidence type="ECO:0000256" key="9">
    <source>
        <dbReference type="ARBA" id="ARBA00023125"/>
    </source>
</evidence>
<dbReference type="InterPro" id="IPR015887">
    <property type="entry name" value="DNA_glyclase_Znf_dom_DNA_BS"/>
</dbReference>
<feature type="active site" description="Schiff-base intermediate with DNA" evidence="15">
    <location>
        <position position="20"/>
    </location>
</feature>
<comment type="caution">
    <text evidence="18">The sequence shown here is derived from an EMBL/GenBank/DDBJ whole genome shotgun (WGS) entry which is preliminary data.</text>
</comment>
<dbReference type="Proteomes" id="UP000028411">
    <property type="component" value="Unassembled WGS sequence"/>
</dbReference>
<accession>A0A081R9R7</accession>
<evidence type="ECO:0000256" key="6">
    <source>
        <dbReference type="ARBA" id="ARBA00022771"/>
    </source>
</evidence>
<dbReference type="FunFam" id="1.10.8.50:FF:000003">
    <property type="entry name" value="Formamidopyrimidine-DNA glycosylase"/>
    <property type="match status" value="1"/>
</dbReference>
<dbReference type="eggNOG" id="COG0266">
    <property type="taxonomic scope" value="Bacteria"/>
</dbReference>
<evidence type="ECO:0000256" key="10">
    <source>
        <dbReference type="ARBA" id="ARBA00023204"/>
    </source>
</evidence>
<dbReference type="EMBL" id="JFHR01000059">
    <property type="protein sequence ID" value="KEQ51940.1"/>
    <property type="molecule type" value="Genomic_DNA"/>
</dbReference>
<dbReference type="InterPro" id="IPR012319">
    <property type="entry name" value="FPG_cat"/>
</dbReference>
<comment type="catalytic activity">
    <reaction evidence="14 15">
        <text>2'-deoxyribonucleotide-(2'-deoxyribose 5'-phosphate)-2'-deoxyribonucleotide-DNA = a 3'-end 2'-deoxyribonucleotide-(2,3-dehydro-2,3-deoxyribose 5'-phosphate)-DNA + a 5'-end 5'-phospho-2'-deoxyribonucleoside-DNA + H(+)</text>
        <dbReference type="Rhea" id="RHEA:66592"/>
        <dbReference type="Rhea" id="RHEA-COMP:13180"/>
        <dbReference type="Rhea" id="RHEA-COMP:16897"/>
        <dbReference type="Rhea" id="RHEA-COMP:17067"/>
        <dbReference type="ChEBI" id="CHEBI:15378"/>
        <dbReference type="ChEBI" id="CHEBI:136412"/>
        <dbReference type="ChEBI" id="CHEBI:157695"/>
        <dbReference type="ChEBI" id="CHEBI:167181"/>
        <dbReference type="EC" id="4.2.99.18"/>
    </reaction>
</comment>
<dbReference type="SMART" id="SM01232">
    <property type="entry name" value="H2TH"/>
    <property type="match status" value="1"/>
</dbReference>
<dbReference type="Pfam" id="PF01149">
    <property type="entry name" value="Fapy_DNA_glyco"/>
    <property type="match status" value="1"/>
</dbReference>
<evidence type="ECO:0000256" key="13">
    <source>
        <dbReference type="ARBA" id="ARBA00023295"/>
    </source>
</evidence>
<keyword evidence="6 15" id="KW-0863">Zinc-finger</keyword>
<keyword evidence="9 15" id="KW-0238">DNA-binding</keyword>
<evidence type="ECO:0000313" key="19">
    <source>
        <dbReference type="Proteomes" id="UP000028411"/>
    </source>
</evidence>
<evidence type="ECO:0000256" key="1">
    <source>
        <dbReference type="ARBA" id="ARBA00001668"/>
    </source>
</evidence>
<dbReference type="Pfam" id="PF06827">
    <property type="entry name" value="zf-FPG_IleRS"/>
    <property type="match status" value="1"/>
</dbReference>
<evidence type="ECO:0000259" key="16">
    <source>
        <dbReference type="PROSITE" id="PS51066"/>
    </source>
</evidence>
<keyword evidence="10 15" id="KW-0234">DNA repair</keyword>
<keyword evidence="11 15" id="KW-0456">Lyase</keyword>
<dbReference type="NCBIfam" id="NF002211">
    <property type="entry name" value="PRK01103.1"/>
    <property type="match status" value="1"/>
</dbReference>
<name>A0A081R9R7_SPHCR</name>
<dbReference type="SUPFAM" id="SSF81624">
    <property type="entry name" value="N-terminal domain of MutM-like DNA repair proteins"/>
    <property type="match status" value="1"/>
</dbReference>
<organism evidence="18 19">
    <name type="scientific">Sphingobium chlorophenolicum</name>
    <dbReference type="NCBI Taxonomy" id="46429"/>
    <lineage>
        <taxon>Bacteria</taxon>
        <taxon>Pseudomonadati</taxon>
        <taxon>Pseudomonadota</taxon>
        <taxon>Alphaproteobacteria</taxon>
        <taxon>Sphingomonadales</taxon>
        <taxon>Sphingomonadaceae</taxon>
        <taxon>Sphingobium</taxon>
    </lineage>
</organism>
<keyword evidence="4 15" id="KW-0479">Metal-binding</keyword>
<dbReference type="AlphaFoldDB" id="A0A081R9R7"/>
<dbReference type="PANTHER" id="PTHR22993">
    <property type="entry name" value="FORMAMIDOPYRIMIDINE-DNA GLYCOSYLASE"/>
    <property type="match status" value="1"/>
</dbReference>
<dbReference type="InterPro" id="IPR010663">
    <property type="entry name" value="Znf_FPG/IleRS"/>
</dbReference>
<comment type="subunit">
    <text evidence="3 15">Monomer.</text>
</comment>
<evidence type="ECO:0000256" key="5">
    <source>
        <dbReference type="ARBA" id="ARBA00022763"/>
    </source>
</evidence>
<dbReference type="Gene3D" id="3.20.190.10">
    <property type="entry name" value="MutM-like, N-terminal"/>
    <property type="match status" value="1"/>
</dbReference>
<protein>
    <recommendedName>
        <fullName evidence="15">Formamidopyrimidine-DNA glycosylase</fullName>
        <shortName evidence="15">Fapy-DNA glycosylase</shortName>
        <ecNumber evidence="15">3.2.2.23</ecNumber>
    </recommendedName>
    <alternativeName>
        <fullName evidence="15">DNA-(apurinic or apyrimidinic site) lyase MutM</fullName>
        <shortName evidence="15">AP lyase MutM</shortName>
        <ecNumber evidence="15">4.2.99.18</ecNumber>
    </alternativeName>
</protein>
<sequence length="288" mass="31388">MRGKSPVARPFAAFHSRAMPELPEVETTVAGLRSVLEGAVLTRVEARRPDLRFPIPVDLRQRLTGATVTGLSRRAKYGLIDTDRGDTLIFHLGMSGRWRIDPAEIGAHDHLLIETGGGRLLSLNDPRRFGSLDLVRSEAWEAYSPFTRMGPEPLGPDFTPDTLAAALKGKATSIKAALLDQRTVAGLGNIYVCEALNMAGIAPTREAGKIGRARLILLVEAIREVLAAAIAAGGSTLRDYARPDGELGYFSKQWRVYGREGEPCHCGTPIRRRVDGGRSTFFCPKCQK</sequence>
<dbReference type="InterPro" id="IPR010979">
    <property type="entry name" value="Ribosomal_uS13-like_H2TH"/>
</dbReference>
<evidence type="ECO:0000313" key="18">
    <source>
        <dbReference type="EMBL" id="KEQ51940.1"/>
    </source>
</evidence>
<dbReference type="InterPro" id="IPR000214">
    <property type="entry name" value="Znf_DNA_glyclase/AP_lyase"/>
</dbReference>
<dbReference type="GO" id="GO:0140078">
    <property type="term" value="F:class I DNA-(apurinic or apyrimidinic site) endonuclease activity"/>
    <property type="evidence" value="ECO:0007669"/>
    <property type="project" value="UniProtKB-EC"/>
</dbReference>
<feature type="binding site" evidence="15">
    <location>
        <position position="127"/>
    </location>
    <ligand>
        <name>DNA</name>
        <dbReference type="ChEBI" id="CHEBI:16991"/>
    </ligand>
</feature>
<evidence type="ECO:0000256" key="4">
    <source>
        <dbReference type="ARBA" id="ARBA00022723"/>
    </source>
</evidence>
<dbReference type="SMART" id="SM00898">
    <property type="entry name" value="Fapy_DNA_glyco"/>
    <property type="match status" value="1"/>
</dbReference>
<evidence type="ECO:0000256" key="14">
    <source>
        <dbReference type="ARBA" id="ARBA00044632"/>
    </source>
</evidence>
<comment type="function">
    <text evidence="15">Involved in base excision repair of DNA damaged by oxidation or by mutagenic agents. Acts as DNA glycosylase that recognizes and removes damaged bases. Has a preference for oxidized purines, such as 7,8-dihydro-8-oxoguanine (8-oxoG). Has AP (apurinic/apyrimidinic) lyase activity and introduces nicks in the DNA strand. Cleaves the DNA backbone by beta-delta elimination to generate a single-strand break at the site of the removed base with both 3'- and 5'-phosphates.</text>
</comment>
<feature type="active site" description="Proton donor; for delta-elimination activity" evidence="15">
    <location>
        <position position="278"/>
    </location>
</feature>
<dbReference type="GO" id="GO:0006284">
    <property type="term" value="P:base-excision repair"/>
    <property type="evidence" value="ECO:0007669"/>
    <property type="project" value="InterPro"/>
</dbReference>
<gene>
    <name evidence="15 18" type="primary">mutM</name>
    <name evidence="15" type="synonym">fpg</name>
    <name evidence="18" type="ORF">BV95_03819</name>
</gene>
<keyword evidence="7 15" id="KW-0378">Hydrolase</keyword>
<keyword evidence="8 15" id="KW-0862">Zinc</keyword>
<keyword evidence="5 15" id="KW-0227">DNA damage</keyword>
<dbReference type="PROSITE" id="PS51068">
    <property type="entry name" value="FPG_CAT"/>
    <property type="match status" value="1"/>
</dbReference>
<feature type="active site" description="Proton donor; for beta-elimination activity" evidence="15">
    <location>
        <position position="76"/>
    </location>
</feature>
<evidence type="ECO:0000256" key="11">
    <source>
        <dbReference type="ARBA" id="ARBA00023239"/>
    </source>
</evidence>
<evidence type="ECO:0000256" key="8">
    <source>
        <dbReference type="ARBA" id="ARBA00022833"/>
    </source>
</evidence>
<dbReference type="EC" id="3.2.2.23" evidence="15"/>
<dbReference type="Gene3D" id="1.10.8.50">
    <property type="match status" value="1"/>
</dbReference>
<dbReference type="InterPro" id="IPR035937">
    <property type="entry name" value="FPG_N"/>
</dbReference>
<dbReference type="SUPFAM" id="SSF46946">
    <property type="entry name" value="S13-like H2TH domain"/>
    <property type="match status" value="1"/>
</dbReference>
<dbReference type="PATRIC" id="fig|46429.4.peg.3806"/>
<evidence type="ECO:0000256" key="12">
    <source>
        <dbReference type="ARBA" id="ARBA00023268"/>
    </source>
</evidence>
<dbReference type="Pfam" id="PF06831">
    <property type="entry name" value="H2TH"/>
    <property type="match status" value="1"/>
</dbReference>
<feature type="domain" description="Formamidopyrimidine-DNA glycosylase catalytic" evidence="17">
    <location>
        <begin position="20"/>
        <end position="130"/>
    </location>
</feature>
<comment type="similarity">
    <text evidence="2 15">Belongs to the FPG family.</text>
</comment>
<evidence type="ECO:0000256" key="2">
    <source>
        <dbReference type="ARBA" id="ARBA00009409"/>
    </source>
</evidence>
<feature type="domain" description="FPG-type" evidence="16">
    <location>
        <begin position="255"/>
        <end position="288"/>
    </location>
</feature>
<evidence type="ECO:0000256" key="7">
    <source>
        <dbReference type="ARBA" id="ARBA00022801"/>
    </source>
</evidence>
<dbReference type="InterPro" id="IPR020629">
    <property type="entry name" value="FPG_Glyclase"/>
</dbReference>
<dbReference type="SUPFAM" id="SSF57716">
    <property type="entry name" value="Glucocorticoid receptor-like (DNA-binding domain)"/>
    <property type="match status" value="1"/>
</dbReference>
<dbReference type="InterPro" id="IPR015886">
    <property type="entry name" value="H2TH_FPG"/>
</dbReference>
<dbReference type="GO" id="GO:0034039">
    <property type="term" value="F:8-oxo-7,8-dihydroguanine DNA N-glycosylase activity"/>
    <property type="evidence" value="ECO:0007669"/>
    <property type="project" value="TreeGrafter"/>
</dbReference>
<dbReference type="CDD" id="cd08966">
    <property type="entry name" value="EcFpg-like_N"/>
    <property type="match status" value="1"/>
</dbReference>
<keyword evidence="12 15" id="KW-0511">Multifunctional enzyme</keyword>
<dbReference type="HAMAP" id="MF_00103">
    <property type="entry name" value="Fapy_DNA_glycosyl"/>
    <property type="match status" value="1"/>
</dbReference>
<dbReference type="NCBIfam" id="TIGR00577">
    <property type="entry name" value="fpg"/>
    <property type="match status" value="1"/>
</dbReference>
<comment type="cofactor">
    <cofactor evidence="15">
        <name>Zn(2+)</name>
        <dbReference type="ChEBI" id="CHEBI:29105"/>
    </cofactor>
    <text evidence="15">Binds 1 zinc ion per subunit.</text>
</comment>
<evidence type="ECO:0000259" key="17">
    <source>
        <dbReference type="PROSITE" id="PS51068"/>
    </source>
</evidence>
<feature type="active site" description="Proton donor" evidence="15">
    <location>
        <position position="21"/>
    </location>
</feature>
<dbReference type="GO" id="GO:0008270">
    <property type="term" value="F:zinc ion binding"/>
    <property type="evidence" value="ECO:0007669"/>
    <property type="project" value="UniProtKB-UniRule"/>
</dbReference>
<dbReference type="EC" id="4.2.99.18" evidence="15"/>
<dbReference type="PROSITE" id="PS01242">
    <property type="entry name" value="ZF_FPG_1"/>
    <property type="match status" value="1"/>
</dbReference>
<keyword evidence="13 15" id="KW-0326">Glycosidase</keyword>
<evidence type="ECO:0000256" key="15">
    <source>
        <dbReference type="HAMAP-Rule" id="MF_00103"/>
    </source>
</evidence>
<proteinExistence type="inferred from homology"/>
<feature type="binding site" evidence="15">
    <location>
        <position position="170"/>
    </location>
    <ligand>
        <name>DNA</name>
        <dbReference type="ChEBI" id="CHEBI:16991"/>
    </ligand>
</feature>